<protein>
    <submittedName>
        <fullName evidence="2">HD domain-containing protein</fullName>
    </submittedName>
</protein>
<keyword evidence="3" id="KW-1185">Reference proteome</keyword>
<comment type="caution">
    <text evidence="2">The sequence shown here is derived from an EMBL/GenBank/DDBJ whole genome shotgun (WGS) entry which is preliminary data.</text>
</comment>
<reference evidence="2 3" key="1">
    <citation type="submission" date="2019-09" db="EMBL/GenBank/DDBJ databases">
        <title>Genome sequence and assembly of Adhaeribacter sp.</title>
        <authorList>
            <person name="Chhetri G."/>
        </authorList>
    </citation>
    <scope>NUCLEOTIDE SEQUENCE [LARGE SCALE GENOMIC DNA]</scope>
    <source>
        <strain evidence="2 3">DK36</strain>
    </source>
</reference>
<proteinExistence type="predicted"/>
<name>A0A5M6DKY7_9BACT</name>
<dbReference type="Gene3D" id="1.10.3210.10">
    <property type="entry name" value="Hypothetical protein af1432"/>
    <property type="match status" value="1"/>
</dbReference>
<dbReference type="AlphaFoldDB" id="A0A5M6DKY7"/>
<dbReference type="InterPro" id="IPR003607">
    <property type="entry name" value="HD/PDEase_dom"/>
</dbReference>
<dbReference type="SMART" id="SM00471">
    <property type="entry name" value="HDc"/>
    <property type="match status" value="1"/>
</dbReference>
<dbReference type="Proteomes" id="UP000323426">
    <property type="component" value="Unassembled WGS sequence"/>
</dbReference>
<dbReference type="SUPFAM" id="SSF109604">
    <property type="entry name" value="HD-domain/PDEase-like"/>
    <property type="match status" value="1"/>
</dbReference>
<dbReference type="PROSITE" id="PS51831">
    <property type="entry name" value="HD"/>
    <property type="match status" value="1"/>
</dbReference>
<evidence type="ECO:0000259" key="1">
    <source>
        <dbReference type="PROSITE" id="PS51831"/>
    </source>
</evidence>
<evidence type="ECO:0000313" key="3">
    <source>
        <dbReference type="Proteomes" id="UP000323426"/>
    </source>
</evidence>
<dbReference type="Pfam" id="PF01966">
    <property type="entry name" value="HD"/>
    <property type="match status" value="1"/>
</dbReference>
<dbReference type="GO" id="GO:0006203">
    <property type="term" value="P:dGTP catabolic process"/>
    <property type="evidence" value="ECO:0007669"/>
    <property type="project" value="TreeGrafter"/>
</dbReference>
<organism evidence="2 3">
    <name type="scientific">Adhaeribacter rhizoryzae</name>
    <dbReference type="NCBI Taxonomy" id="2607907"/>
    <lineage>
        <taxon>Bacteria</taxon>
        <taxon>Pseudomonadati</taxon>
        <taxon>Bacteroidota</taxon>
        <taxon>Cytophagia</taxon>
        <taxon>Cytophagales</taxon>
        <taxon>Hymenobacteraceae</taxon>
        <taxon>Adhaeribacter</taxon>
    </lineage>
</organism>
<dbReference type="CDD" id="cd00077">
    <property type="entry name" value="HDc"/>
    <property type="match status" value="1"/>
</dbReference>
<sequence length="409" mass="47139">MNKKKIFNDPVYGFITVPSELLFDVIEHPYFQRLRRIKQLGLTDFVYPGALHTRFHHALGAMHLMDQALHTLRSKNNQISDKECEASLLAILLHDVGHGPFSHALETSIFNGVHHEELSLHLMHQLNNHFGNRLDLAIQIFNGTYHRPFFHQLVSSQLDVDRLDYLNRDSFYTGVSEGKIGANRLLKMLNISDDKLVIEEKAIYSIENFLVSRRVMYWQVYLHKTVISAENMLIRLIERARELSQSGIPVAASEPLEYFLHHNITMAHFKEDENILKRFISLDDYDVWQGIKTWCGHPDKILSFLAEGLLQRKLFKVIISATPPDEEIILGITELVQEYFKVDSEEVKYLMLTGKISNNAYEAKGQSIDIMTKIGQIIDVAEASDLPNIRALSTKVEKYYVCYPKEITV</sequence>
<dbReference type="InterPro" id="IPR045509">
    <property type="entry name" value="HD_assoc_2"/>
</dbReference>
<gene>
    <name evidence="2" type="ORF">F0145_05550</name>
</gene>
<dbReference type="PANTHER" id="PTHR11373">
    <property type="entry name" value="DEOXYNUCLEOSIDE TRIPHOSPHATE TRIPHOSPHOHYDROLASE"/>
    <property type="match status" value="1"/>
</dbReference>
<dbReference type="PANTHER" id="PTHR11373:SF4">
    <property type="entry name" value="DEOXYNUCLEOSIDE TRIPHOSPHATE TRIPHOSPHOHYDROLASE SAMHD1"/>
    <property type="match status" value="1"/>
</dbReference>
<evidence type="ECO:0000313" key="2">
    <source>
        <dbReference type="EMBL" id="KAA5548194.1"/>
    </source>
</evidence>
<dbReference type="Pfam" id="PF19276">
    <property type="entry name" value="HD_assoc_2"/>
    <property type="match status" value="1"/>
</dbReference>
<accession>A0A5M6DKY7</accession>
<dbReference type="EMBL" id="VWSF01000003">
    <property type="protein sequence ID" value="KAA5548194.1"/>
    <property type="molecule type" value="Genomic_DNA"/>
</dbReference>
<feature type="domain" description="HD" evidence="1">
    <location>
        <begin position="54"/>
        <end position="166"/>
    </location>
</feature>
<dbReference type="GO" id="GO:0008832">
    <property type="term" value="F:dGTPase activity"/>
    <property type="evidence" value="ECO:0007669"/>
    <property type="project" value="TreeGrafter"/>
</dbReference>
<dbReference type="RefSeq" id="WP_150087327.1">
    <property type="nucleotide sequence ID" value="NZ_VWSF01000003.1"/>
</dbReference>
<dbReference type="InterPro" id="IPR050135">
    <property type="entry name" value="dGTPase-like"/>
</dbReference>
<dbReference type="InterPro" id="IPR006674">
    <property type="entry name" value="HD_domain"/>
</dbReference>